<reference evidence="5 6" key="1">
    <citation type="journal article" date="2015" name="Genome Announc.">
        <title>Expanding the biotechnology potential of lactobacilli through comparative genomics of 213 strains and associated genera.</title>
        <authorList>
            <person name="Sun Z."/>
            <person name="Harris H.M."/>
            <person name="McCann A."/>
            <person name="Guo C."/>
            <person name="Argimon S."/>
            <person name="Zhang W."/>
            <person name="Yang X."/>
            <person name="Jeffery I.B."/>
            <person name="Cooney J.C."/>
            <person name="Kagawa T.F."/>
            <person name="Liu W."/>
            <person name="Song Y."/>
            <person name="Salvetti E."/>
            <person name="Wrobel A."/>
            <person name="Rasinkangas P."/>
            <person name="Parkhill J."/>
            <person name="Rea M.C."/>
            <person name="O'Sullivan O."/>
            <person name="Ritari J."/>
            <person name="Douillard F.P."/>
            <person name="Paul Ross R."/>
            <person name="Yang R."/>
            <person name="Briner A.E."/>
            <person name="Felis G.E."/>
            <person name="de Vos W.M."/>
            <person name="Barrangou R."/>
            <person name="Klaenhammer T.R."/>
            <person name="Caufield P.W."/>
            <person name="Cui Y."/>
            <person name="Zhang H."/>
            <person name="O'Toole P.W."/>
        </authorList>
    </citation>
    <scope>NUCLEOTIDE SEQUENCE [LARGE SCALE GENOMIC DNA]</scope>
    <source>
        <strain evidence="5 6">DSM 20593</strain>
    </source>
</reference>
<evidence type="ECO:0000259" key="4">
    <source>
        <dbReference type="PROSITE" id="PS50949"/>
    </source>
</evidence>
<dbReference type="SUPFAM" id="SSF46785">
    <property type="entry name" value="Winged helix' DNA-binding domain"/>
    <property type="match status" value="1"/>
</dbReference>
<dbReference type="InterPro" id="IPR050679">
    <property type="entry name" value="Bact_HTH_transcr_reg"/>
</dbReference>
<dbReference type="InterPro" id="IPR036390">
    <property type="entry name" value="WH_DNA-bd_sf"/>
</dbReference>
<dbReference type="InterPro" id="IPR011663">
    <property type="entry name" value="UTRA"/>
</dbReference>
<dbReference type="GO" id="GO:0045892">
    <property type="term" value="P:negative regulation of DNA-templated transcription"/>
    <property type="evidence" value="ECO:0007669"/>
    <property type="project" value="TreeGrafter"/>
</dbReference>
<dbReference type="PANTHER" id="PTHR44846:SF1">
    <property type="entry name" value="MANNOSYL-D-GLYCERATE TRANSPORT_METABOLISM SYSTEM REPRESSOR MNGR-RELATED"/>
    <property type="match status" value="1"/>
</dbReference>
<dbReference type="OrthoDB" id="9815017at2"/>
<accession>A0A0R2JHT5</accession>
<evidence type="ECO:0000256" key="2">
    <source>
        <dbReference type="ARBA" id="ARBA00023125"/>
    </source>
</evidence>
<evidence type="ECO:0000256" key="1">
    <source>
        <dbReference type="ARBA" id="ARBA00023015"/>
    </source>
</evidence>
<sequence>MTEPIYIQIHDEIKEAIEAGRWTAGERIPAERDLSLQFDVSRMTLRQAIRLLVDEGYLERRVGSGTFVATTRVQENLDSASSFTETMKLAGKKASSRVISYKLGQPTPQEAEALQITIDTDILRMQRVRYGDAEPIAFEVATVPQSRLKGIDKATITDSLYQALLNNGLVIGEAQRVVTAGVASEEVGQLLDLRAGEPVLVLSQITIDNQNQPFEFVRTQYAGSRYEIRL</sequence>
<comment type="caution">
    <text evidence="5">The sequence shown here is derived from an EMBL/GenBank/DDBJ whole genome shotgun (WGS) entry which is preliminary data.</text>
</comment>
<dbReference type="GO" id="GO:0003677">
    <property type="term" value="F:DNA binding"/>
    <property type="evidence" value="ECO:0007669"/>
    <property type="project" value="UniProtKB-KW"/>
</dbReference>
<keyword evidence="3" id="KW-0804">Transcription</keyword>
<dbReference type="Proteomes" id="UP000051655">
    <property type="component" value="Unassembled WGS sequence"/>
</dbReference>
<dbReference type="InterPro" id="IPR000524">
    <property type="entry name" value="Tscrpt_reg_HTH_GntR"/>
</dbReference>
<dbReference type="SMART" id="SM00345">
    <property type="entry name" value="HTH_GNTR"/>
    <property type="match status" value="1"/>
</dbReference>
<dbReference type="CDD" id="cd07377">
    <property type="entry name" value="WHTH_GntR"/>
    <property type="match status" value="1"/>
</dbReference>
<dbReference type="FunFam" id="1.10.10.10:FF:000079">
    <property type="entry name" value="GntR family transcriptional regulator"/>
    <property type="match status" value="1"/>
</dbReference>
<dbReference type="Gene3D" id="1.10.10.10">
    <property type="entry name" value="Winged helix-like DNA-binding domain superfamily/Winged helix DNA-binding domain"/>
    <property type="match status" value="1"/>
</dbReference>
<dbReference type="AlphaFoldDB" id="A0A0R2JHT5"/>
<evidence type="ECO:0000256" key="3">
    <source>
        <dbReference type="ARBA" id="ARBA00023163"/>
    </source>
</evidence>
<dbReference type="PROSITE" id="PS50949">
    <property type="entry name" value="HTH_GNTR"/>
    <property type="match status" value="1"/>
</dbReference>
<feature type="domain" description="HTH gntR-type" evidence="4">
    <location>
        <begin position="3"/>
        <end position="71"/>
    </location>
</feature>
<dbReference type="STRING" id="1616.IV73_GL001165"/>
<dbReference type="PRINTS" id="PR00035">
    <property type="entry name" value="HTHGNTR"/>
</dbReference>
<dbReference type="InterPro" id="IPR028978">
    <property type="entry name" value="Chorismate_lyase_/UTRA_dom_sf"/>
</dbReference>
<keyword evidence="6" id="KW-1185">Reference proteome</keyword>
<dbReference type="PATRIC" id="fig|1616.3.peg.1198"/>
<name>A0A0R2JHT5_9LACO</name>
<dbReference type="InterPro" id="IPR036388">
    <property type="entry name" value="WH-like_DNA-bd_sf"/>
</dbReference>
<keyword evidence="1" id="KW-0805">Transcription regulation</keyword>
<dbReference type="SMART" id="SM00866">
    <property type="entry name" value="UTRA"/>
    <property type="match status" value="1"/>
</dbReference>
<gene>
    <name evidence="5" type="ORF">IV73_GL001165</name>
</gene>
<evidence type="ECO:0000313" key="6">
    <source>
        <dbReference type="Proteomes" id="UP000051655"/>
    </source>
</evidence>
<dbReference type="GO" id="GO:0003700">
    <property type="term" value="F:DNA-binding transcription factor activity"/>
    <property type="evidence" value="ECO:0007669"/>
    <property type="project" value="InterPro"/>
</dbReference>
<proteinExistence type="predicted"/>
<dbReference type="Gene3D" id="3.40.1410.10">
    <property type="entry name" value="Chorismate lyase-like"/>
    <property type="match status" value="1"/>
</dbReference>
<dbReference type="Pfam" id="PF00392">
    <property type="entry name" value="GntR"/>
    <property type="match status" value="1"/>
</dbReference>
<organism evidence="5 6">
    <name type="scientific">Weissella kandleri</name>
    <dbReference type="NCBI Taxonomy" id="1616"/>
    <lineage>
        <taxon>Bacteria</taxon>
        <taxon>Bacillati</taxon>
        <taxon>Bacillota</taxon>
        <taxon>Bacilli</taxon>
        <taxon>Lactobacillales</taxon>
        <taxon>Lactobacillaceae</taxon>
        <taxon>Weissella</taxon>
    </lineage>
</organism>
<protein>
    <recommendedName>
        <fullName evidence="4">HTH gntR-type domain-containing protein</fullName>
    </recommendedName>
</protein>
<dbReference type="Pfam" id="PF07702">
    <property type="entry name" value="UTRA"/>
    <property type="match status" value="1"/>
</dbReference>
<dbReference type="RefSeq" id="WP_057756140.1">
    <property type="nucleotide sequence ID" value="NZ_JQBP01000006.1"/>
</dbReference>
<dbReference type="SUPFAM" id="SSF64288">
    <property type="entry name" value="Chorismate lyase-like"/>
    <property type="match status" value="1"/>
</dbReference>
<evidence type="ECO:0000313" key="5">
    <source>
        <dbReference type="EMBL" id="KRN74757.1"/>
    </source>
</evidence>
<keyword evidence="2" id="KW-0238">DNA-binding</keyword>
<dbReference type="EMBL" id="JQBP01000006">
    <property type="protein sequence ID" value="KRN74757.1"/>
    <property type="molecule type" value="Genomic_DNA"/>
</dbReference>
<dbReference type="PANTHER" id="PTHR44846">
    <property type="entry name" value="MANNOSYL-D-GLYCERATE TRANSPORT/METABOLISM SYSTEM REPRESSOR MNGR-RELATED"/>
    <property type="match status" value="1"/>
</dbReference>